<gene>
    <name evidence="2" type="ORF">EFB08_18390</name>
</gene>
<feature type="transmembrane region" description="Helical" evidence="1">
    <location>
        <begin position="195"/>
        <end position="213"/>
    </location>
</feature>
<feature type="transmembrane region" description="Helical" evidence="1">
    <location>
        <begin position="162"/>
        <end position="183"/>
    </location>
</feature>
<feature type="transmembrane region" description="Helical" evidence="1">
    <location>
        <begin position="263"/>
        <end position="279"/>
    </location>
</feature>
<name>A0A3M9MDB6_9BACT</name>
<keyword evidence="3" id="KW-1185">Reference proteome</keyword>
<accession>A0A3M9MDB6</accession>
<protein>
    <recommendedName>
        <fullName evidence="4">Prenyltransferase</fullName>
    </recommendedName>
</protein>
<comment type="caution">
    <text evidence="2">The sequence shown here is derived from an EMBL/GenBank/DDBJ whole genome shotgun (WGS) entry which is preliminary data.</text>
</comment>
<feature type="transmembrane region" description="Helical" evidence="1">
    <location>
        <begin position="58"/>
        <end position="78"/>
    </location>
</feature>
<evidence type="ECO:0000313" key="3">
    <source>
        <dbReference type="Proteomes" id="UP000272117"/>
    </source>
</evidence>
<dbReference type="EMBL" id="RJJD01000015">
    <property type="protein sequence ID" value="RNI23504.1"/>
    <property type="molecule type" value="Genomic_DNA"/>
</dbReference>
<feature type="transmembrane region" description="Helical" evidence="1">
    <location>
        <begin position="32"/>
        <end position="52"/>
    </location>
</feature>
<feature type="transmembrane region" description="Helical" evidence="1">
    <location>
        <begin position="106"/>
        <end position="124"/>
    </location>
</feature>
<organism evidence="2 3">
    <name type="scientific">Rufibacter latericius</name>
    <dbReference type="NCBI Taxonomy" id="2487040"/>
    <lineage>
        <taxon>Bacteria</taxon>
        <taxon>Pseudomonadati</taxon>
        <taxon>Bacteroidota</taxon>
        <taxon>Cytophagia</taxon>
        <taxon>Cytophagales</taxon>
        <taxon>Hymenobacteraceae</taxon>
        <taxon>Rufibacter</taxon>
    </lineage>
</organism>
<keyword evidence="1" id="KW-0472">Membrane</keyword>
<feature type="transmembrane region" description="Helical" evidence="1">
    <location>
        <begin position="241"/>
        <end position="257"/>
    </location>
</feature>
<evidence type="ECO:0000256" key="1">
    <source>
        <dbReference type="SAM" id="Phobius"/>
    </source>
</evidence>
<keyword evidence="1" id="KW-1133">Transmembrane helix</keyword>
<evidence type="ECO:0008006" key="4">
    <source>
        <dbReference type="Google" id="ProtNLM"/>
    </source>
</evidence>
<keyword evidence="1" id="KW-0812">Transmembrane</keyword>
<feature type="transmembrane region" description="Helical" evidence="1">
    <location>
        <begin position="130"/>
        <end position="150"/>
    </location>
</feature>
<evidence type="ECO:0000313" key="2">
    <source>
        <dbReference type="EMBL" id="RNI23504.1"/>
    </source>
</evidence>
<dbReference type="OrthoDB" id="1467772at2"/>
<dbReference type="AlphaFoldDB" id="A0A3M9MDB6"/>
<proteinExistence type="predicted"/>
<dbReference type="Proteomes" id="UP000272117">
    <property type="component" value="Unassembled WGS sequence"/>
</dbReference>
<dbReference type="RefSeq" id="WP_125077798.1">
    <property type="nucleotide sequence ID" value="NZ_RJJD01000015.1"/>
</dbReference>
<sequence>MLHLYFWLAYFAGQPVPKADDQNAAMRVSQKILDFILYSNMFISLCAAGLVWETYLLSGIPISLRLGGIVFFATLFVYNADSLLPYKFNQEVPQTLRTKWIKANRLELIVISVASVLCALYLYWTAIFELNFWFLLHLLVVAGLYSVPVVPEGERYIPLRDIPFLKVFLIAYVWSAITVQLPLMEVDRDLFSGDSLILFVRRFLFLFSLTLVFDIRDVHKDKLTETVTFPTKWGVPNTRKLALFMLLLYALLVPAGTDPLMRVALGLAGVGAGLVVWNAHEYRSQYYFLLLADGMMLVQFLLVWFMV</sequence>
<reference evidence="2 3" key="1">
    <citation type="submission" date="2018-11" db="EMBL/GenBank/DDBJ databases">
        <title>Rufibacter latericius sp. nov., isolated from water in Baiyang Lake.</title>
        <authorList>
            <person name="Yang Y."/>
        </authorList>
    </citation>
    <scope>NUCLEOTIDE SEQUENCE [LARGE SCALE GENOMIC DNA]</scope>
    <source>
        <strain evidence="2 3">R-22-1c-1</strain>
    </source>
</reference>
<feature type="transmembrane region" description="Helical" evidence="1">
    <location>
        <begin position="286"/>
        <end position="306"/>
    </location>
</feature>